<gene>
    <name evidence="2" type="ORF">NIES593_10160</name>
</gene>
<evidence type="ECO:0000313" key="2">
    <source>
        <dbReference type="EMBL" id="OKH23202.1"/>
    </source>
</evidence>
<name>A0A1U7HHY1_9CYAN</name>
<dbReference type="RefSeq" id="WP_073599482.1">
    <property type="nucleotide sequence ID" value="NZ_MRCB01000010.1"/>
</dbReference>
<evidence type="ECO:0000313" key="3">
    <source>
        <dbReference type="Proteomes" id="UP000186868"/>
    </source>
</evidence>
<dbReference type="EMBL" id="MRCB01000010">
    <property type="protein sequence ID" value="OKH23202.1"/>
    <property type="molecule type" value="Genomic_DNA"/>
</dbReference>
<dbReference type="Proteomes" id="UP000186868">
    <property type="component" value="Unassembled WGS sequence"/>
</dbReference>
<comment type="caution">
    <text evidence="2">The sequence shown here is derived from an EMBL/GenBank/DDBJ whole genome shotgun (WGS) entry which is preliminary data.</text>
</comment>
<proteinExistence type="predicted"/>
<protein>
    <submittedName>
        <fullName evidence="2">Uncharacterized protein</fullName>
    </submittedName>
</protein>
<evidence type="ECO:0000256" key="1">
    <source>
        <dbReference type="SAM" id="Phobius"/>
    </source>
</evidence>
<organism evidence="2 3">
    <name type="scientific">Hydrococcus rivularis NIES-593</name>
    <dbReference type="NCBI Taxonomy" id="1921803"/>
    <lineage>
        <taxon>Bacteria</taxon>
        <taxon>Bacillati</taxon>
        <taxon>Cyanobacteriota</taxon>
        <taxon>Cyanophyceae</taxon>
        <taxon>Pleurocapsales</taxon>
        <taxon>Hydrococcaceae</taxon>
        <taxon>Hydrococcus</taxon>
    </lineage>
</organism>
<sequence length="236" mass="26889">MNRRRHLKPAHPTQNLDSFLDILTNTVGVLMFISLFISLISIQASTTIRTPLVSKSEKKAHYFEVRGNRVTYLDDAAIDRQLTILVSSLPRCDRPDIPQNLDSDLYQYYLSDIEEYEVCTNRVFERLKGFQAQTKNYNVRLVGVDAIMYEPTGENSGETIKEIAKSDSEFRTVLRKLNPQTDYLAFIVRPDSFSAFRAARQQAWEKGFEIGWEPQSVEKPIVFNISGSGGRAVGVQ</sequence>
<accession>A0A1U7HHY1</accession>
<keyword evidence="1" id="KW-0812">Transmembrane</keyword>
<dbReference type="STRING" id="1921803.NIES593_10160"/>
<feature type="transmembrane region" description="Helical" evidence="1">
    <location>
        <begin position="20"/>
        <end position="42"/>
    </location>
</feature>
<keyword evidence="1" id="KW-1133">Transmembrane helix</keyword>
<reference evidence="2 3" key="1">
    <citation type="submission" date="2016-11" db="EMBL/GenBank/DDBJ databases">
        <title>Draft Genome Sequences of Nine Cyanobacterial Strains from Diverse Habitats.</title>
        <authorList>
            <person name="Zhu T."/>
            <person name="Hou S."/>
            <person name="Lu X."/>
            <person name="Hess W.R."/>
        </authorList>
    </citation>
    <scope>NUCLEOTIDE SEQUENCE [LARGE SCALE GENOMIC DNA]</scope>
    <source>
        <strain evidence="2 3">NIES-593</strain>
    </source>
</reference>
<keyword evidence="1" id="KW-0472">Membrane</keyword>
<dbReference type="AlphaFoldDB" id="A0A1U7HHY1"/>
<keyword evidence="3" id="KW-1185">Reference proteome</keyword>
<dbReference type="OrthoDB" id="510916at2"/>